<keyword evidence="3" id="KW-0378">Hydrolase</keyword>
<dbReference type="Gene3D" id="3.60.15.10">
    <property type="entry name" value="Ribonuclease Z/Hydroxyacylglutathione hydrolase-like"/>
    <property type="match status" value="1"/>
</dbReference>
<dbReference type="Pfam" id="PF00753">
    <property type="entry name" value="Lactamase_B"/>
    <property type="match status" value="1"/>
</dbReference>
<dbReference type="SUPFAM" id="SSF56281">
    <property type="entry name" value="Metallo-hydrolase/oxidoreductase"/>
    <property type="match status" value="1"/>
</dbReference>
<sequence>MARTVVTGAHSGSTPAPHVATFFDPATFTASHVVRDPGSSACAIIDSVLDFEMASGRTATGSAEALAQYVRDQGLQVQWLLETHAHADHLSAAPWLQQHLGGQLAIGERIRSVQDTFGSIFNAGAEFRRDGSQFDHLFADGEAFTIGHLQAVALHVPGHTPACMAYVIGDAVFAGDTLFMPDYGTARCDFPGGSAGQLYRSIQRLLMLPDATRVFVCHDYKAAGRDYFAWETTIGAQRSANVHVHEGVCETEFVEMRDKRDAKLPMPRLLLPSVQVNMRAGHLPPPDDNGVHYLKLPLDLL</sequence>
<accession>A0A3E1KSH3</accession>
<comment type="caution">
    <text evidence="3">The sequence shown here is derived from an EMBL/GenBank/DDBJ whole genome shotgun (WGS) entry which is preliminary data.</text>
</comment>
<gene>
    <name evidence="3" type="ORF">DZD52_01065</name>
</gene>
<dbReference type="SMART" id="SM00849">
    <property type="entry name" value="Lactamase_B"/>
    <property type="match status" value="1"/>
</dbReference>
<dbReference type="GO" id="GO:0050313">
    <property type="term" value="F:sulfur dioxygenase activity"/>
    <property type="evidence" value="ECO:0007669"/>
    <property type="project" value="InterPro"/>
</dbReference>
<dbReference type="PANTHER" id="PTHR43084:SF1">
    <property type="entry name" value="PERSULFIDE DIOXYGENASE ETHE1, MITOCHONDRIAL"/>
    <property type="match status" value="1"/>
</dbReference>
<organism evidence="3 4">
    <name type="scientific">Xanthomonas nasturtii</name>
    <dbReference type="NCBI Taxonomy" id="1843581"/>
    <lineage>
        <taxon>Bacteria</taxon>
        <taxon>Pseudomonadati</taxon>
        <taxon>Pseudomonadota</taxon>
        <taxon>Gammaproteobacteria</taxon>
        <taxon>Lysobacterales</taxon>
        <taxon>Lysobacteraceae</taxon>
        <taxon>Xanthomonas</taxon>
    </lineage>
</organism>
<reference evidence="3 4" key="1">
    <citation type="submission" date="2018-08" db="EMBL/GenBank/DDBJ databases">
        <title>Genome sequencing of X. nasturtii WHRI 8984.</title>
        <authorList>
            <person name="Studholme D.J."/>
            <person name="Mchugh J."/>
            <person name="Vicente J."/>
        </authorList>
    </citation>
    <scope>NUCLEOTIDE SEQUENCE [LARGE SCALE GENOMIC DNA]</scope>
    <source>
        <strain evidence="3 4">WHRI 8984</strain>
    </source>
</reference>
<dbReference type="GO" id="GO:0070813">
    <property type="term" value="P:hydrogen sulfide metabolic process"/>
    <property type="evidence" value="ECO:0007669"/>
    <property type="project" value="TreeGrafter"/>
</dbReference>
<dbReference type="InterPro" id="IPR044528">
    <property type="entry name" value="POD-like_MBL-fold"/>
</dbReference>
<dbReference type="InterPro" id="IPR051682">
    <property type="entry name" value="Mito_Persulfide_Diox"/>
</dbReference>
<proteinExistence type="predicted"/>
<name>A0A3E1KSH3_9XANT</name>
<evidence type="ECO:0000256" key="1">
    <source>
        <dbReference type="ARBA" id="ARBA00022723"/>
    </source>
</evidence>
<dbReference type="InterPro" id="IPR001279">
    <property type="entry name" value="Metallo-B-lactamas"/>
</dbReference>
<dbReference type="PANTHER" id="PTHR43084">
    <property type="entry name" value="PERSULFIDE DIOXYGENASE ETHE1"/>
    <property type="match status" value="1"/>
</dbReference>
<keyword evidence="1" id="KW-0479">Metal-binding</keyword>
<evidence type="ECO:0000313" key="4">
    <source>
        <dbReference type="Proteomes" id="UP000259570"/>
    </source>
</evidence>
<dbReference type="GO" id="GO:0046872">
    <property type="term" value="F:metal ion binding"/>
    <property type="evidence" value="ECO:0007669"/>
    <property type="project" value="UniProtKB-KW"/>
</dbReference>
<dbReference type="GO" id="GO:0016787">
    <property type="term" value="F:hydrolase activity"/>
    <property type="evidence" value="ECO:0007669"/>
    <property type="project" value="UniProtKB-KW"/>
</dbReference>
<dbReference type="GO" id="GO:0006749">
    <property type="term" value="P:glutathione metabolic process"/>
    <property type="evidence" value="ECO:0007669"/>
    <property type="project" value="InterPro"/>
</dbReference>
<feature type="domain" description="Metallo-beta-lactamase" evidence="2">
    <location>
        <begin position="28"/>
        <end position="218"/>
    </location>
</feature>
<evidence type="ECO:0000313" key="3">
    <source>
        <dbReference type="EMBL" id="RFF42554.1"/>
    </source>
</evidence>
<dbReference type="CDD" id="cd07724">
    <property type="entry name" value="POD-like_MBL-fold"/>
    <property type="match status" value="1"/>
</dbReference>
<dbReference type="EMBL" id="QUZM01000002">
    <property type="protein sequence ID" value="RFF42554.1"/>
    <property type="molecule type" value="Genomic_DNA"/>
</dbReference>
<dbReference type="InterPro" id="IPR036866">
    <property type="entry name" value="RibonucZ/Hydroxyglut_hydro"/>
</dbReference>
<evidence type="ECO:0000259" key="2">
    <source>
        <dbReference type="SMART" id="SM00849"/>
    </source>
</evidence>
<dbReference type="Proteomes" id="UP000259570">
    <property type="component" value="Unassembled WGS sequence"/>
</dbReference>
<dbReference type="OrthoDB" id="9784009at2"/>
<dbReference type="RefSeq" id="WP_116904771.1">
    <property type="nucleotide sequence ID" value="NZ_JAMBEE010000035.1"/>
</dbReference>
<protein>
    <submittedName>
        <fullName evidence="3">MBL fold metallo-hydrolase</fullName>
    </submittedName>
</protein>
<dbReference type="AlphaFoldDB" id="A0A3E1KSH3"/>